<feature type="transmembrane region" description="Helical" evidence="6">
    <location>
        <begin position="189"/>
        <end position="208"/>
    </location>
</feature>
<evidence type="ECO:0000313" key="10">
    <source>
        <dbReference type="EMBL" id="RKQ86453.1"/>
    </source>
</evidence>
<gene>
    <name evidence="10" type="ORF">C8N24_4465</name>
</gene>
<feature type="domain" description="HAMP" evidence="9">
    <location>
        <begin position="263"/>
        <end position="301"/>
    </location>
</feature>
<evidence type="ECO:0000256" key="3">
    <source>
        <dbReference type="ARBA" id="ARBA00023224"/>
    </source>
</evidence>
<keyword evidence="6" id="KW-0472">Membrane</keyword>
<accession>A0A660L3I4</accession>
<keyword evidence="11" id="KW-1185">Reference proteome</keyword>
<dbReference type="PROSITE" id="PS50111">
    <property type="entry name" value="CHEMOTAXIS_TRANSDUC_2"/>
    <property type="match status" value="1"/>
</dbReference>
<dbReference type="SUPFAM" id="SSF58104">
    <property type="entry name" value="Methyl-accepting chemotaxis protein (MCP) signaling domain"/>
    <property type="match status" value="1"/>
</dbReference>
<keyword evidence="7" id="KW-0732">Signal</keyword>
<dbReference type="Pfam" id="PF00672">
    <property type="entry name" value="HAMP"/>
    <property type="match status" value="1"/>
</dbReference>
<proteinExistence type="inferred from homology"/>
<evidence type="ECO:0000259" key="9">
    <source>
        <dbReference type="PROSITE" id="PS50885"/>
    </source>
</evidence>
<dbReference type="InterPro" id="IPR024478">
    <property type="entry name" value="HlyB_4HB_MCP"/>
</dbReference>
<dbReference type="SMART" id="SM00304">
    <property type="entry name" value="HAMP"/>
    <property type="match status" value="2"/>
</dbReference>
<sequence>MRLTIKLKLFAAFAAVLALMALLGWTAASGASRMSEDTAVFDAKMLPSARVVGELKNQTGKFRRDQVRYTAAPTAEKRKDIGATLGEDVAEVDTLIGYQQGLSTGPKADAALDAFVKVWGEYKAASADLPALTDQGRAPDGLALIEGGAGDQAWEGVKETLTTLDAVNADYSKATMAEVRADADSTRTLSLVLLGIALVIAVGIALWLTRTISGGTNRLVKAAHGIAEGDVEQEVAIRSNDEIGDAGREFERMIAYLQEATATADRIADGDLTHEITPKGERDALGHALRRMSDNLRDALAAVAESATTVASASQQMAATSDETGRAVGEIAGAISNIAQGAERQLHSVETTRQRITEVSAGVSESAAAAQETAAAVIEAAEVAKEGVGTAEHATKAMHAVRESSQQAAVAIRDLGVRSEEIGGIVHTITSLAEQTNLLALNAAIEAARAGEQGKGFAVVAEEVRKLAEESQGAAATIAGLIEQMQADTRKVVGVVETASGQTEDGAATVDQAREAFLRIGEAVDGMTARVEAIVGVADRIAAGATAMETGIGEVSLLAQESSASTEQVSASTQQTSASTQEIAASAASLSDTAQELERIVGRFQLA</sequence>
<evidence type="ECO:0000259" key="8">
    <source>
        <dbReference type="PROSITE" id="PS50111"/>
    </source>
</evidence>
<reference evidence="10 11" key="1">
    <citation type="submission" date="2018-10" db="EMBL/GenBank/DDBJ databases">
        <title>Genomic Encyclopedia of Archaeal and Bacterial Type Strains, Phase II (KMG-II): from individual species to whole genera.</title>
        <authorList>
            <person name="Goeker M."/>
        </authorList>
    </citation>
    <scope>NUCLEOTIDE SEQUENCE [LARGE SCALE GENOMIC DNA]</scope>
    <source>
        <strain evidence="10 11">DSM 14954</strain>
    </source>
</reference>
<keyword evidence="3 5" id="KW-0807">Transducer</keyword>
<name>A0A660L3I4_9ACTN</name>
<dbReference type="GO" id="GO:0007165">
    <property type="term" value="P:signal transduction"/>
    <property type="evidence" value="ECO:0007669"/>
    <property type="project" value="UniProtKB-KW"/>
</dbReference>
<keyword evidence="1 6" id="KW-0812">Transmembrane</keyword>
<feature type="domain" description="Methyl-accepting transducer" evidence="8">
    <location>
        <begin position="320"/>
        <end position="591"/>
    </location>
</feature>
<dbReference type="SMART" id="SM00283">
    <property type="entry name" value="MA"/>
    <property type="match status" value="1"/>
</dbReference>
<evidence type="ECO:0000313" key="11">
    <source>
        <dbReference type="Proteomes" id="UP000278962"/>
    </source>
</evidence>
<dbReference type="InterPro" id="IPR003660">
    <property type="entry name" value="HAMP_dom"/>
</dbReference>
<dbReference type="Gene3D" id="1.10.8.500">
    <property type="entry name" value="HAMP domain in histidine kinase"/>
    <property type="match status" value="1"/>
</dbReference>
<dbReference type="EMBL" id="RBIL01000002">
    <property type="protein sequence ID" value="RKQ86453.1"/>
    <property type="molecule type" value="Genomic_DNA"/>
</dbReference>
<organism evidence="10 11">
    <name type="scientific">Solirubrobacter pauli</name>
    <dbReference type="NCBI Taxonomy" id="166793"/>
    <lineage>
        <taxon>Bacteria</taxon>
        <taxon>Bacillati</taxon>
        <taxon>Actinomycetota</taxon>
        <taxon>Thermoleophilia</taxon>
        <taxon>Solirubrobacterales</taxon>
        <taxon>Solirubrobacteraceae</taxon>
        <taxon>Solirubrobacter</taxon>
    </lineage>
</organism>
<dbReference type="RefSeq" id="WP_121254195.1">
    <property type="nucleotide sequence ID" value="NZ_RBIL01000002.1"/>
</dbReference>
<dbReference type="InterPro" id="IPR004089">
    <property type="entry name" value="MCPsignal_dom"/>
</dbReference>
<comment type="caution">
    <text evidence="10">The sequence shown here is derived from an EMBL/GenBank/DDBJ whole genome shotgun (WGS) entry which is preliminary data.</text>
</comment>
<dbReference type="PANTHER" id="PTHR32089">
    <property type="entry name" value="METHYL-ACCEPTING CHEMOTAXIS PROTEIN MCPB"/>
    <property type="match status" value="1"/>
</dbReference>
<dbReference type="AlphaFoldDB" id="A0A660L3I4"/>
<dbReference type="GO" id="GO:0016020">
    <property type="term" value="C:membrane"/>
    <property type="evidence" value="ECO:0007669"/>
    <property type="project" value="InterPro"/>
</dbReference>
<comment type="similarity">
    <text evidence="4">Belongs to the methyl-accepting chemotaxis (MCP) protein family.</text>
</comment>
<feature type="signal peptide" evidence="7">
    <location>
        <begin position="1"/>
        <end position="30"/>
    </location>
</feature>
<dbReference type="Proteomes" id="UP000278962">
    <property type="component" value="Unassembled WGS sequence"/>
</dbReference>
<protein>
    <submittedName>
        <fullName evidence="10">Methyl-accepting chemotaxis protein</fullName>
    </submittedName>
</protein>
<evidence type="ECO:0000256" key="4">
    <source>
        <dbReference type="ARBA" id="ARBA00029447"/>
    </source>
</evidence>
<dbReference type="Pfam" id="PF12729">
    <property type="entry name" value="4HB_MCP_1"/>
    <property type="match status" value="1"/>
</dbReference>
<evidence type="ECO:0000256" key="2">
    <source>
        <dbReference type="ARBA" id="ARBA00022989"/>
    </source>
</evidence>
<dbReference type="PROSITE" id="PS50885">
    <property type="entry name" value="HAMP"/>
    <property type="match status" value="2"/>
</dbReference>
<dbReference type="Pfam" id="PF00015">
    <property type="entry name" value="MCPsignal"/>
    <property type="match status" value="1"/>
</dbReference>
<dbReference type="Gene3D" id="6.10.340.10">
    <property type="match status" value="1"/>
</dbReference>
<dbReference type="CDD" id="cd06225">
    <property type="entry name" value="HAMP"/>
    <property type="match status" value="2"/>
</dbReference>
<dbReference type="PANTHER" id="PTHR32089:SF112">
    <property type="entry name" value="LYSOZYME-LIKE PROTEIN-RELATED"/>
    <property type="match status" value="1"/>
</dbReference>
<dbReference type="OrthoDB" id="3378718at2"/>
<dbReference type="Gene3D" id="1.10.287.950">
    <property type="entry name" value="Methyl-accepting chemotaxis protein"/>
    <property type="match status" value="1"/>
</dbReference>
<feature type="domain" description="HAMP" evidence="9">
    <location>
        <begin position="210"/>
        <end position="262"/>
    </location>
</feature>
<keyword evidence="2 6" id="KW-1133">Transmembrane helix</keyword>
<evidence type="ECO:0000256" key="6">
    <source>
        <dbReference type="SAM" id="Phobius"/>
    </source>
</evidence>
<evidence type="ECO:0000256" key="5">
    <source>
        <dbReference type="PROSITE-ProRule" id="PRU00284"/>
    </source>
</evidence>
<feature type="chain" id="PRO_5025021870" evidence="7">
    <location>
        <begin position="31"/>
        <end position="607"/>
    </location>
</feature>
<evidence type="ECO:0000256" key="1">
    <source>
        <dbReference type="ARBA" id="ARBA00022692"/>
    </source>
</evidence>
<evidence type="ECO:0000256" key="7">
    <source>
        <dbReference type="SAM" id="SignalP"/>
    </source>
</evidence>